<feature type="compositionally biased region" description="Basic and acidic residues" evidence="2">
    <location>
        <begin position="511"/>
        <end position="528"/>
    </location>
</feature>
<dbReference type="SUPFAM" id="SSF57756">
    <property type="entry name" value="Retrovirus zinc finger-like domains"/>
    <property type="match status" value="1"/>
</dbReference>
<dbReference type="Proteomes" id="UP000694388">
    <property type="component" value="Unplaced"/>
</dbReference>
<feature type="compositionally biased region" description="Basic and acidic residues" evidence="2">
    <location>
        <begin position="41"/>
        <end position="59"/>
    </location>
</feature>
<dbReference type="SMART" id="SM00343">
    <property type="entry name" value="ZnF_C2HC"/>
    <property type="match status" value="1"/>
</dbReference>
<feature type="domain" description="CCHC-type" evidence="3">
    <location>
        <begin position="756"/>
        <end position="769"/>
    </location>
</feature>
<organism evidence="4 5">
    <name type="scientific">Eptatretus burgeri</name>
    <name type="common">Inshore hagfish</name>
    <dbReference type="NCBI Taxonomy" id="7764"/>
    <lineage>
        <taxon>Eukaryota</taxon>
        <taxon>Metazoa</taxon>
        <taxon>Chordata</taxon>
        <taxon>Craniata</taxon>
        <taxon>Vertebrata</taxon>
        <taxon>Cyclostomata</taxon>
        <taxon>Myxini</taxon>
        <taxon>Myxiniformes</taxon>
        <taxon>Myxinidae</taxon>
        <taxon>Eptatretinae</taxon>
        <taxon>Eptatretus</taxon>
    </lineage>
</organism>
<evidence type="ECO:0000313" key="4">
    <source>
        <dbReference type="Ensembl" id="ENSEBUP00000002774.1"/>
    </source>
</evidence>
<accession>A0A8C4PXG0</accession>
<feature type="region of interest" description="Disordered" evidence="2">
    <location>
        <begin position="475"/>
        <end position="547"/>
    </location>
</feature>
<keyword evidence="1" id="KW-0479">Metal-binding</keyword>
<dbReference type="InterPro" id="IPR001878">
    <property type="entry name" value="Znf_CCHC"/>
</dbReference>
<feature type="region of interest" description="Disordered" evidence="2">
    <location>
        <begin position="1"/>
        <end position="91"/>
    </location>
</feature>
<feature type="region of interest" description="Disordered" evidence="2">
    <location>
        <begin position="212"/>
        <end position="256"/>
    </location>
</feature>
<feature type="compositionally biased region" description="Basic and acidic residues" evidence="2">
    <location>
        <begin position="1"/>
        <end position="29"/>
    </location>
</feature>
<reference evidence="4" key="1">
    <citation type="submission" date="2025-08" db="UniProtKB">
        <authorList>
            <consortium name="Ensembl"/>
        </authorList>
    </citation>
    <scope>IDENTIFICATION</scope>
</reference>
<sequence>MSRRDGQEGRRRTQERRRPCEQREQEEVRNVTADTSRVPSHRNDLSSDDEGTKRQREIFKGCNSVDSEAERSASGEDDLSDFPSQEAVDSQPEEGNFFHIAAMASSPESTLSYGIRATTPSPRQAHPPPQLVQLSLGHFPHSNAPGCNQVAHRSIGSGHGRTALTEVAAPVEWVHTALSNRHIDAAALPGQIPDAQAIPSAPWRVTVQRERSDVEGQGFLPDLPASERSEHSTDSGELHDEGDQESDGASAPSQVTKTSFHLGSACTPFASPLHRQLFSNMTSAQLPPHAMEQPLSPFVAIAATAGVSKPGEPCGVVQNPSTSSSNALGSMLATLSLGTAVYSHVPMALSFSHLPANRNLSPSSGTAAQQQSQPPVSMLTPYSQAGVPFSPRSRVSDSVSKNVCAAMPTTLTTMTVSATAGASSVLGKEWTGAIRCVPDSCIPPTTAPSASLAPAPGAAGLFPVPLDTGYFPPRFSAPRFAPPPPFLPENSLHRAPRPPNKMARISRKPRRMEGVPTERQEHGTEPVSRRPPSAYESNRDPPGRNSIPVCGGDVSSLCVPSDPAHRKAGDCFTGRSEILPDSTPAFFGQQSQPPEAEARLSAIPAMLSACGTCGCHRGCGTVVSRVTVPPPSPHSSAAFSYAGYYSAALAVAPRAPPPPPPPFPFVAVTAAAPTASSGAQYPLTLGTQPAFFQTPQYGTHRFPYYASPQVQPSPGGTGFVTSTLPDMGETRTEFEMPGGSLGIGPGPTQPKPKLSCYNCGNSGHQATDCLQPCMDSNQPGMFRIRVISYSDSGDVAE</sequence>
<dbReference type="InterPro" id="IPR036875">
    <property type="entry name" value="Znf_CCHC_sf"/>
</dbReference>
<dbReference type="AlphaFoldDB" id="A0A8C4PXG0"/>
<protein>
    <recommendedName>
        <fullName evidence="3">CCHC-type domain-containing protein</fullName>
    </recommendedName>
</protein>
<keyword evidence="5" id="KW-1185">Reference proteome</keyword>
<dbReference type="GO" id="GO:0008270">
    <property type="term" value="F:zinc ion binding"/>
    <property type="evidence" value="ECO:0007669"/>
    <property type="project" value="UniProtKB-KW"/>
</dbReference>
<proteinExistence type="predicted"/>
<keyword evidence="1" id="KW-0863">Zinc-finger</keyword>
<dbReference type="Pfam" id="PF00098">
    <property type="entry name" value="zf-CCHC"/>
    <property type="match status" value="1"/>
</dbReference>
<feature type="compositionally biased region" description="Basic and acidic residues" evidence="2">
    <location>
        <begin position="225"/>
        <end position="241"/>
    </location>
</feature>
<evidence type="ECO:0000259" key="3">
    <source>
        <dbReference type="PROSITE" id="PS50158"/>
    </source>
</evidence>
<name>A0A8C4PXG0_EPTBU</name>
<evidence type="ECO:0000313" key="5">
    <source>
        <dbReference type="Proteomes" id="UP000694388"/>
    </source>
</evidence>
<reference evidence="4" key="2">
    <citation type="submission" date="2025-09" db="UniProtKB">
        <authorList>
            <consortium name="Ensembl"/>
        </authorList>
    </citation>
    <scope>IDENTIFICATION</scope>
</reference>
<dbReference type="Ensembl" id="ENSEBUT00000003135.1">
    <property type="protein sequence ID" value="ENSEBUP00000002774.1"/>
    <property type="gene ID" value="ENSEBUG00000002108.1"/>
</dbReference>
<keyword evidence="1" id="KW-0862">Zinc</keyword>
<evidence type="ECO:0000256" key="1">
    <source>
        <dbReference type="PROSITE-ProRule" id="PRU00047"/>
    </source>
</evidence>
<evidence type="ECO:0000256" key="2">
    <source>
        <dbReference type="SAM" id="MobiDB-lite"/>
    </source>
</evidence>
<dbReference type="GO" id="GO:0003676">
    <property type="term" value="F:nucleic acid binding"/>
    <property type="evidence" value="ECO:0007669"/>
    <property type="project" value="InterPro"/>
</dbReference>
<dbReference type="PROSITE" id="PS50158">
    <property type="entry name" value="ZF_CCHC"/>
    <property type="match status" value="1"/>
</dbReference>